<comment type="caution">
    <text evidence="11">The sequence shown here is derived from an EMBL/GenBank/DDBJ whole genome shotgun (WGS) entry which is preliminary data.</text>
</comment>
<sequence>MSYYADIAISILILMTLGVSLNLLLGYAGRVSMAHAIFFGIGGFTAARLTLPTVEELGGVATAGLQTGFSWHWVPALLVAVVVAAVAALVISIPAVRLVRGEYLILLTLAFQLVANQLMGVLDKVTGGPYGLSGIPPIQLGSTPLILPEQFIWVMLAAAVVAIVICWGLGESPFGRLLKGIREHESAVASVGKNPVVPELLAFSISAAIAGGVGALAAFYYGSVVPSNYSLTYSIFIVSVVVLGGIGNLSGTVVGAIALGLLEPFLREYVGDEAIPWQTVIYGAALVVMMRLRPEGLLPEGFGPGRLLNWRGRKAPKVVPTEEEALARLSQDAPEVVTEGEAEPIVQVLDLKKSFGGLKAVAGATFELERGKVTALIGPNGAGKTTIFNMICGTLRADEGRVFLRGEDVTGKPAYQLVRKGLARSFQDVRVCQRLTALNNVALGVQNQPGERVSRLVLRPFATRTAEKRVRQKALDCLALLGIADRAHLRVSELSYGDQKLVAIARLLATDCDVLLLDEPTSGVDPASVEKVIDGIARLRTLGHTVCLVEHSVHFVQRLADRAVFLDQGAVIAQGTVDELMNRRELAELYFGT</sequence>
<dbReference type="InterPro" id="IPR003439">
    <property type="entry name" value="ABC_transporter-like_ATP-bd"/>
</dbReference>
<dbReference type="InterPro" id="IPR017871">
    <property type="entry name" value="ABC_transporter-like_CS"/>
</dbReference>
<keyword evidence="12" id="KW-1185">Reference proteome</keyword>
<accession>A0ABN1U972</accession>
<dbReference type="CDD" id="cd06581">
    <property type="entry name" value="TM_PBP1_LivM_like"/>
    <property type="match status" value="1"/>
</dbReference>
<keyword evidence="6 11" id="KW-0067">ATP-binding</keyword>
<dbReference type="Gene3D" id="3.40.50.300">
    <property type="entry name" value="P-loop containing nucleotide triphosphate hydrolases"/>
    <property type="match status" value="1"/>
</dbReference>
<dbReference type="EMBL" id="BAAAJE010000001">
    <property type="protein sequence ID" value="GAA1124865.1"/>
    <property type="molecule type" value="Genomic_DNA"/>
</dbReference>
<dbReference type="PANTHER" id="PTHR45772">
    <property type="entry name" value="CONSERVED COMPONENT OF ABC TRANSPORTER FOR NATURAL AMINO ACIDS-RELATED"/>
    <property type="match status" value="1"/>
</dbReference>
<dbReference type="SMART" id="SM00382">
    <property type="entry name" value="AAA"/>
    <property type="match status" value="1"/>
</dbReference>
<evidence type="ECO:0000256" key="7">
    <source>
        <dbReference type="ARBA" id="ARBA00022989"/>
    </source>
</evidence>
<dbReference type="Pfam" id="PF00005">
    <property type="entry name" value="ABC_tran"/>
    <property type="match status" value="1"/>
</dbReference>
<evidence type="ECO:0000256" key="6">
    <source>
        <dbReference type="ARBA" id="ARBA00022840"/>
    </source>
</evidence>
<evidence type="ECO:0000313" key="11">
    <source>
        <dbReference type="EMBL" id="GAA1124865.1"/>
    </source>
</evidence>
<dbReference type="PROSITE" id="PS00211">
    <property type="entry name" value="ABC_TRANSPORTER_1"/>
    <property type="match status" value="1"/>
</dbReference>
<dbReference type="InterPro" id="IPR043428">
    <property type="entry name" value="LivM-like"/>
</dbReference>
<keyword evidence="5" id="KW-0547">Nucleotide-binding</keyword>
<dbReference type="InterPro" id="IPR003593">
    <property type="entry name" value="AAA+_ATPase"/>
</dbReference>
<dbReference type="SUPFAM" id="SSF52540">
    <property type="entry name" value="P-loop containing nucleoside triphosphate hydrolases"/>
    <property type="match status" value="1"/>
</dbReference>
<feature type="transmembrane region" description="Helical" evidence="9">
    <location>
        <begin position="71"/>
        <end position="91"/>
    </location>
</feature>
<evidence type="ECO:0000256" key="2">
    <source>
        <dbReference type="ARBA" id="ARBA00022448"/>
    </source>
</evidence>
<feature type="transmembrane region" description="Helical" evidence="9">
    <location>
        <begin position="233"/>
        <end position="262"/>
    </location>
</feature>
<evidence type="ECO:0000256" key="3">
    <source>
        <dbReference type="ARBA" id="ARBA00022475"/>
    </source>
</evidence>
<dbReference type="GO" id="GO:0005524">
    <property type="term" value="F:ATP binding"/>
    <property type="evidence" value="ECO:0007669"/>
    <property type="project" value="UniProtKB-KW"/>
</dbReference>
<feature type="transmembrane region" description="Helical" evidence="9">
    <location>
        <begin position="6"/>
        <end position="25"/>
    </location>
</feature>
<keyword evidence="3" id="KW-1003">Cell membrane</keyword>
<dbReference type="InterPro" id="IPR051120">
    <property type="entry name" value="ABC_AA/LPS_Transport"/>
</dbReference>
<comment type="subcellular location">
    <subcellularLocation>
        <location evidence="1">Cell membrane</location>
        <topology evidence="1">Multi-pass membrane protein</topology>
    </subcellularLocation>
</comment>
<evidence type="ECO:0000256" key="5">
    <source>
        <dbReference type="ARBA" id="ARBA00022741"/>
    </source>
</evidence>
<dbReference type="InterPro" id="IPR001851">
    <property type="entry name" value="ABC_transp_permease"/>
</dbReference>
<evidence type="ECO:0000256" key="8">
    <source>
        <dbReference type="ARBA" id="ARBA00023136"/>
    </source>
</evidence>
<dbReference type="PROSITE" id="PS50893">
    <property type="entry name" value="ABC_TRANSPORTER_2"/>
    <property type="match status" value="1"/>
</dbReference>
<feature type="transmembrane region" description="Helical" evidence="9">
    <location>
        <begin position="200"/>
        <end position="221"/>
    </location>
</feature>
<keyword evidence="7 9" id="KW-1133">Transmembrane helix</keyword>
<evidence type="ECO:0000313" key="12">
    <source>
        <dbReference type="Proteomes" id="UP001499979"/>
    </source>
</evidence>
<organism evidence="11 12">
    <name type="scientific">Nocardioides aquiterrae</name>
    <dbReference type="NCBI Taxonomy" id="203799"/>
    <lineage>
        <taxon>Bacteria</taxon>
        <taxon>Bacillati</taxon>
        <taxon>Actinomycetota</taxon>
        <taxon>Actinomycetes</taxon>
        <taxon>Propionibacteriales</taxon>
        <taxon>Nocardioidaceae</taxon>
        <taxon>Nocardioides</taxon>
    </lineage>
</organism>
<dbReference type="PANTHER" id="PTHR45772:SF9">
    <property type="entry name" value="CONSERVED COMPONENT OF ABC TRANSPORTER FOR NATURAL AMINO ACIDS"/>
    <property type="match status" value="1"/>
</dbReference>
<gene>
    <name evidence="11" type="ORF">GCM10009606_00600</name>
</gene>
<keyword evidence="2" id="KW-0813">Transport</keyword>
<dbReference type="CDD" id="cd03219">
    <property type="entry name" value="ABC_Mj1267_LivG_branched"/>
    <property type="match status" value="1"/>
</dbReference>
<name>A0ABN1U972_9ACTN</name>
<dbReference type="InterPro" id="IPR027417">
    <property type="entry name" value="P-loop_NTPase"/>
</dbReference>
<feature type="transmembrane region" description="Helical" evidence="9">
    <location>
        <begin position="151"/>
        <end position="170"/>
    </location>
</feature>
<dbReference type="Pfam" id="PF02653">
    <property type="entry name" value="BPD_transp_2"/>
    <property type="match status" value="1"/>
</dbReference>
<evidence type="ECO:0000256" key="9">
    <source>
        <dbReference type="SAM" id="Phobius"/>
    </source>
</evidence>
<proteinExistence type="predicted"/>
<evidence type="ECO:0000256" key="4">
    <source>
        <dbReference type="ARBA" id="ARBA00022692"/>
    </source>
</evidence>
<keyword evidence="4 9" id="KW-0812">Transmembrane</keyword>
<feature type="domain" description="ABC transporter" evidence="10">
    <location>
        <begin position="346"/>
        <end position="593"/>
    </location>
</feature>
<reference evidence="11 12" key="1">
    <citation type="journal article" date="2019" name="Int. J. Syst. Evol. Microbiol.">
        <title>The Global Catalogue of Microorganisms (GCM) 10K type strain sequencing project: providing services to taxonomists for standard genome sequencing and annotation.</title>
        <authorList>
            <consortium name="The Broad Institute Genomics Platform"/>
            <consortium name="The Broad Institute Genome Sequencing Center for Infectious Disease"/>
            <person name="Wu L."/>
            <person name="Ma J."/>
        </authorList>
    </citation>
    <scope>NUCLEOTIDE SEQUENCE [LARGE SCALE GENOMIC DNA]</scope>
    <source>
        <strain evidence="11 12">JCM 11813</strain>
    </source>
</reference>
<dbReference type="Proteomes" id="UP001499979">
    <property type="component" value="Unassembled WGS sequence"/>
</dbReference>
<evidence type="ECO:0000259" key="10">
    <source>
        <dbReference type="PROSITE" id="PS50893"/>
    </source>
</evidence>
<protein>
    <submittedName>
        <fullName evidence="11">Branched-chain amino acid ABC transporter ATP-binding protein/permease</fullName>
    </submittedName>
</protein>
<keyword evidence="8 9" id="KW-0472">Membrane</keyword>
<dbReference type="RefSeq" id="WP_343904615.1">
    <property type="nucleotide sequence ID" value="NZ_BAAAJE010000001.1"/>
</dbReference>
<evidence type="ECO:0000256" key="1">
    <source>
        <dbReference type="ARBA" id="ARBA00004651"/>
    </source>
</evidence>